<dbReference type="Gene3D" id="2.130.10.10">
    <property type="entry name" value="YVTN repeat-like/Quinoprotein amine dehydrogenase"/>
    <property type="match status" value="3"/>
</dbReference>
<proteinExistence type="inferred from homology"/>
<evidence type="ECO:0000259" key="15">
    <source>
        <dbReference type="Pfam" id="PF24105"/>
    </source>
</evidence>
<evidence type="ECO:0000256" key="13">
    <source>
        <dbReference type="SAM" id="MobiDB-lite"/>
    </source>
</evidence>
<evidence type="ECO:0000256" key="3">
    <source>
        <dbReference type="ARBA" id="ARBA00007306"/>
    </source>
</evidence>
<keyword evidence="8 12" id="KW-0805">Transcription regulation</keyword>
<feature type="compositionally biased region" description="Low complexity" evidence="13">
    <location>
        <begin position="446"/>
        <end position="462"/>
    </location>
</feature>
<dbReference type="InterPro" id="IPR036322">
    <property type="entry name" value="WD40_repeat_dom_sf"/>
</dbReference>
<accession>A0A7D9CY66</accession>
<dbReference type="GO" id="GO:0031491">
    <property type="term" value="F:nucleosome binding"/>
    <property type="evidence" value="ECO:0007669"/>
    <property type="project" value="TreeGrafter"/>
</dbReference>
<keyword evidence="6 12" id="KW-0677">Repeat</keyword>
<dbReference type="GO" id="GO:0000417">
    <property type="term" value="C:HIR complex"/>
    <property type="evidence" value="ECO:0007669"/>
    <property type="project" value="TreeGrafter"/>
</dbReference>
<dbReference type="Pfam" id="PF00400">
    <property type="entry name" value="WD40"/>
    <property type="match status" value="1"/>
</dbReference>
<organism evidence="16 17">
    <name type="scientific">Dekkera bruxellensis</name>
    <name type="common">Brettanomyces custersii</name>
    <dbReference type="NCBI Taxonomy" id="5007"/>
    <lineage>
        <taxon>Eukaryota</taxon>
        <taxon>Fungi</taxon>
        <taxon>Dikarya</taxon>
        <taxon>Ascomycota</taxon>
        <taxon>Saccharomycotina</taxon>
        <taxon>Pichiomycetes</taxon>
        <taxon>Pichiales</taxon>
        <taxon>Pichiaceae</taxon>
        <taxon>Brettanomyces</taxon>
    </lineage>
</organism>
<dbReference type="InterPro" id="IPR031120">
    <property type="entry name" value="HIR1-like"/>
</dbReference>
<evidence type="ECO:0000256" key="2">
    <source>
        <dbReference type="ARBA" id="ARBA00004123"/>
    </source>
</evidence>
<feature type="region of interest" description="Disordered" evidence="13">
    <location>
        <begin position="350"/>
        <end position="465"/>
    </location>
</feature>
<keyword evidence="5 11" id="KW-0853">WD repeat</keyword>
<feature type="region of interest" description="Disordered" evidence="13">
    <location>
        <begin position="63"/>
        <end position="97"/>
    </location>
</feature>
<dbReference type="EMBL" id="CABFWN010000003">
    <property type="protein sequence ID" value="VUG18615.1"/>
    <property type="molecule type" value="Genomic_DNA"/>
</dbReference>
<keyword evidence="4 12" id="KW-0678">Repressor</keyword>
<dbReference type="FunFam" id="2.130.10.10:FF:001073">
    <property type="entry name" value="Protein HIR"/>
    <property type="match status" value="1"/>
</dbReference>
<dbReference type="PROSITE" id="PS50082">
    <property type="entry name" value="WD_REPEATS_2"/>
    <property type="match status" value="4"/>
</dbReference>
<evidence type="ECO:0000256" key="11">
    <source>
        <dbReference type="PROSITE-ProRule" id="PRU00221"/>
    </source>
</evidence>
<dbReference type="InterPro" id="IPR001680">
    <property type="entry name" value="WD40_rpt"/>
</dbReference>
<feature type="compositionally biased region" description="Polar residues" evidence="13">
    <location>
        <begin position="373"/>
        <end position="384"/>
    </location>
</feature>
<keyword evidence="10 12" id="KW-0539">Nucleus</keyword>
<dbReference type="AlphaFoldDB" id="A0A7D9CY66"/>
<gene>
    <name evidence="16" type="ORF">DEBR0S3_15852G</name>
</gene>
<dbReference type="GO" id="GO:0000785">
    <property type="term" value="C:chromatin"/>
    <property type="evidence" value="ECO:0007669"/>
    <property type="project" value="TreeGrafter"/>
</dbReference>
<feature type="domain" description="CAF1B/HIR1 beta-propeller" evidence="15">
    <location>
        <begin position="100"/>
        <end position="305"/>
    </location>
</feature>
<dbReference type="Pfam" id="PF24105">
    <property type="entry name" value="Beta-prop_CAF1B_HIR1"/>
    <property type="match status" value="1"/>
</dbReference>
<dbReference type="InterPro" id="IPR011494">
    <property type="entry name" value="HIRA-like_C"/>
</dbReference>
<evidence type="ECO:0000256" key="12">
    <source>
        <dbReference type="RuleBase" id="RU364014"/>
    </source>
</evidence>
<name>A0A7D9CY66_DEKBR</name>
<feature type="repeat" description="WD" evidence="11">
    <location>
        <begin position="226"/>
        <end position="267"/>
    </location>
</feature>
<dbReference type="Proteomes" id="UP000478008">
    <property type="component" value="Unassembled WGS sequence"/>
</dbReference>
<dbReference type="GO" id="GO:0006338">
    <property type="term" value="P:chromatin remodeling"/>
    <property type="evidence" value="ECO:0007669"/>
    <property type="project" value="InterPro"/>
</dbReference>
<dbReference type="PROSITE" id="PS50294">
    <property type="entry name" value="WD_REPEATS_REGION"/>
    <property type="match status" value="3"/>
</dbReference>
<dbReference type="InterPro" id="IPR019015">
    <property type="entry name" value="HIRA_B_motif"/>
</dbReference>
<comment type="subcellular location">
    <subcellularLocation>
        <location evidence="2 12">Nucleus</location>
    </subcellularLocation>
</comment>
<feature type="compositionally biased region" description="Basic residues" evidence="13">
    <location>
        <begin position="353"/>
        <end position="362"/>
    </location>
</feature>
<reference evidence="16 17" key="1">
    <citation type="submission" date="2019-07" db="EMBL/GenBank/DDBJ databases">
        <authorList>
            <person name="Friedrich A."/>
            <person name="Schacherer J."/>
        </authorList>
    </citation>
    <scope>NUCLEOTIDE SEQUENCE [LARGE SCALE GENOMIC DNA]</scope>
</reference>
<dbReference type="InterPro" id="IPR015943">
    <property type="entry name" value="WD40/YVTN_repeat-like_dom_sf"/>
</dbReference>
<evidence type="ECO:0000256" key="5">
    <source>
        <dbReference type="ARBA" id="ARBA00022574"/>
    </source>
</evidence>
<dbReference type="PANTHER" id="PTHR13831:SF0">
    <property type="entry name" value="PROTEIN HIRA"/>
    <property type="match status" value="1"/>
</dbReference>
<evidence type="ECO:0000256" key="4">
    <source>
        <dbReference type="ARBA" id="ARBA00022491"/>
    </source>
</evidence>
<evidence type="ECO:0000256" key="8">
    <source>
        <dbReference type="ARBA" id="ARBA00023015"/>
    </source>
</evidence>
<dbReference type="SMART" id="SM00320">
    <property type="entry name" value="WD40"/>
    <property type="match status" value="6"/>
</dbReference>
<evidence type="ECO:0000256" key="9">
    <source>
        <dbReference type="ARBA" id="ARBA00023163"/>
    </source>
</evidence>
<evidence type="ECO:0000256" key="7">
    <source>
        <dbReference type="ARBA" id="ARBA00022853"/>
    </source>
</evidence>
<keyword evidence="17" id="KW-1185">Reference proteome</keyword>
<feature type="compositionally biased region" description="Basic and acidic residues" evidence="13">
    <location>
        <begin position="385"/>
        <end position="437"/>
    </location>
</feature>
<protein>
    <recommendedName>
        <fullName evidence="12">Protein HIR</fullName>
    </recommendedName>
</protein>
<keyword evidence="9 12" id="KW-0804">Transcription</keyword>
<feature type="repeat" description="WD" evidence="11">
    <location>
        <begin position="105"/>
        <end position="137"/>
    </location>
</feature>
<feature type="repeat" description="WD" evidence="11">
    <location>
        <begin position="13"/>
        <end position="54"/>
    </location>
</feature>
<feature type="repeat" description="WD" evidence="11">
    <location>
        <begin position="184"/>
        <end position="225"/>
    </location>
</feature>
<dbReference type="GO" id="GO:0006351">
    <property type="term" value="P:DNA-templated transcription"/>
    <property type="evidence" value="ECO:0007669"/>
    <property type="project" value="InterPro"/>
</dbReference>
<evidence type="ECO:0000313" key="17">
    <source>
        <dbReference type="Proteomes" id="UP000478008"/>
    </source>
</evidence>
<dbReference type="SUPFAM" id="SSF50978">
    <property type="entry name" value="WD40 repeat-like"/>
    <property type="match status" value="1"/>
</dbReference>
<evidence type="ECO:0000259" key="14">
    <source>
        <dbReference type="Pfam" id="PF07569"/>
    </source>
</evidence>
<comment type="similarity">
    <text evidence="3 12">Belongs to the WD repeat HIR1 family.</text>
</comment>
<comment type="function">
    <text evidence="1 12">Required for replication-independent chromatin assembly and for the periodic repression of histone gene transcription during the cell cycle.</text>
</comment>
<evidence type="ECO:0000313" key="16">
    <source>
        <dbReference type="EMBL" id="VUG18615.1"/>
    </source>
</evidence>
<dbReference type="GO" id="GO:0006355">
    <property type="term" value="P:regulation of DNA-templated transcription"/>
    <property type="evidence" value="ECO:0007669"/>
    <property type="project" value="InterPro"/>
</dbReference>
<evidence type="ECO:0000256" key="10">
    <source>
        <dbReference type="ARBA" id="ARBA00023242"/>
    </source>
</evidence>
<evidence type="ECO:0000256" key="6">
    <source>
        <dbReference type="ARBA" id="ARBA00022737"/>
    </source>
</evidence>
<evidence type="ECO:0000256" key="1">
    <source>
        <dbReference type="ARBA" id="ARBA00002677"/>
    </source>
</evidence>
<dbReference type="InterPro" id="IPR055410">
    <property type="entry name" value="Beta-prop_CAF1B_HIR1"/>
</dbReference>
<dbReference type="GO" id="GO:0005634">
    <property type="term" value="C:nucleus"/>
    <property type="evidence" value="ECO:0007669"/>
    <property type="project" value="UniProtKB-SubCell"/>
</dbReference>
<sequence length="1095" mass="120350">MHIVKFPWLAHRESNHSYEVYCITVSADGKRLASGGLDGKIRIWSIDTLRKYEHSILEANSSAKHDKSGKIRPKITSDSDENGSDKSSEKTITQDPSECRDLCSMSRHTGAVTCLKFSPNGRFLASGSDDRILLIWEKDEEATRLALEARKSLKNGISGSSSAFGLDSGGKGGEMEHWTVRKRLVAHDNDIQDMAWAPDSSILVTVGLDRSIIVWSGTTFEKIKRFDIHESHVKGVTFDPANKYFATCSDDRTMRIFRYRRSSPTEISFSVESVVREPFQNTPLTTYYRRCTWSPDGQYIAAPNAVNGGMCSVAIVKRGSWLSDISLLGHELPCEVCSFSPRLYRLPEENRGRSNKRHHGKSGARMSEERNHASSANSVNSTREGGSKVNEDGKREDGKNEGGRNEDGKNENRKNAGRKNEGKNNEDEVNRSRENSKSKAMSGTHSSLSPKPASNSPPSSFSTILATGGQDRSLVIWSTASARPLVVARDLTSKTITDICWDPSGRIIFLSSLDGSITTAFFGRDELGTPIPLNQNSAQLHRYGADRESAYFPESVDQLLLEDSQRKLAGKTPVNSRMEKLMTARGFGIGKNGQSGFALPSSTSQPQKRSILMSKKPTINVLVPRSKKHPNRKINVLTLSSQKMSVTKSGKKRVTPTLISSSSGISGFTNSFASRSGLSKSTDSIKLAQKLFAKPFVRLPKAGLQTLVSGVRDNLIQLPPSNSSSLSTSNFSNSSLLSSSSSGNQLSLAGKVRGGASGGFPPLLLLNSPRKHKTPSRSSLASRRLKHFGRYPAFWADSALESSANIEKLPNTIVAQKKSNLNGTPFGYVLEVRNQKDSVPRKEVGQPVVSTAFCVGASKKTMEYFVNGKVKQVAESQFEARSSHNMVEYWAIATQTGCISILTKTGRQFMPPIQLGSELSHLLAAGKFLLAITFDGLVYTWNLQAGLAIVDGISLSPLISPLAQYDSHRRKFQNKVKFASVSLLPSNGIPLIGLTNGDLYTFDVGLGVWVNIIDSRYTEQLDLADLKKCLSFDQISLQRLAFRVIKAKSKQSHHSQQKIADSNVLKSPWTKQFCESFEQNVVNIKRRIKKSIDDA</sequence>
<dbReference type="SUPFAM" id="SSF69322">
    <property type="entry name" value="Tricorn protease domain 2"/>
    <property type="match status" value="1"/>
</dbReference>
<dbReference type="Pfam" id="PF09453">
    <property type="entry name" value="HIRA_B"/>
    <property type="match status" value="1"/>
</dbReference>
<feature type="domain" description="Protein HIRA-like C-terminal" evidence="14">
    <location>
        <begin position="906"/>
        <end position="1032"/>
    </location>
</feature>
<dbReference type="Pfam" id="PF07569">
    <property type="entry name" value="Hira"/>
    <property type="match status" value="1"/>
</dbReference>
<keyword evidence="7 12" id="KW-0156">Chromatin regulator</keyword>
<dbReference type="PANTHER" id="PTHR13831">
    <property type="entry name" value="MEMBER OF THE HIR1 FAMILY OF WD-REPEAT PROTEINS"/>
    <property type="match status" value="1"/>
</dbReference>